<dbReference type="PANTHER" id="PTHR42695">
    <property type="entry name" value="GLUTAMINE AMIDOTRANSFERASE YLR126C-RELATED"/>
    <property type="match status" value="1"/>
</dbReference>
<dbReference type="InterPro" id="IPR017926">
    <property type="entry name" value="GATASE"/>
</dbReference>
<dbReference type="GO" id="GO:0005829">
    <property type="term" value="C:cytosol"/>
    <property type="evidence" value="ECO:0007669"/>
    <property type="project" value="TreeGrafter"/>
</dbReference>
<dbReference type="PANTHER" id="PTHR42695:SF5">
    <property type="entry name" value="GLUTAMINE AMIDOTRANSFERASE YLR126C-RELATED"/>
    <property type="match status" value="1"/>
</dbReference>
<feature type="non-terminal residue" evidence="2">
    <location>
        <position position="1"/>
    </location>
</feature>
<dbReference type="SUPFAM" id="SSF52317">
    <property type="entry name" value="Class I glutamine amidotransferase-like"/>
    <property type="match status" value="1"/>
</dbReference>
<accession>A0A381NLQ9</accession>
<reference evidence="2" key="1">
    <citation type="submission" date="2018-05" db="EMBL/GenBank/DDBJ databases">
        <authorList>
            <person name="Lanie J.A."/>
            <person name="Ng W.-L."/>
            <person name="Kazmierczak K.M."/>
            <person name="Andrzejewski T.M."/>
            <person name="Davidsen T.M."/>
            <person name="Wayne K.J."/>
            <person name="Tettelin H."/>
            <person name="Glass J.I."/>
            <person name="Rusch D."/>
            <person name="Podicherti R."/>
            <person name="Tsui H.-C.T."/>
            <person name="Winkler M.E."/>
        </authorList>
    </citation>
    <scope>NUCLEOTIDE SEQUENCE</scope>
</reference>
<gene>
    <name evidence="2" type="ORF">METZ01_LOCUS8395</name>
</gene>
<dbReference type="EMBL" id="UINC01000446">
    <property type="protein sequence ID" value="SUZ55541.1"/>
    <property type="molecule type" value="Genomic_DNA"/>
</dbReference>
<dbReference type="Gene3D" id="3.40.50.880">
    <property type="match status" value="1"/>
</dbReference>
<dbReference type="AlphaFoldDB" id="A0A381NLQ9"/>
<dbReference type="Pfam" id="PF00117">
    <property type="entry name" value="GATase"/>
    <property type="match status" value="1"/>
</dbReference>
<name>A0A381NLQ9_9ZZZZ</name>
<evidence type="ECO:0000259" key="1">
    <source>
        <dbReference type="Pfam" id="PF00117"/>
    </source>
</evidence>
<dbReference type="CDD" id="cd01741">
    <property type="entry name" value="GATase1_1"/>
    <property type="match status" value="1"/>
</dbReference>
<organism evidence="2">
    <name type="scientific">marine metagenome</name>
    <dbReference type="NCBI Taxonomy" id="408172"/>
    <lineage>
        <taxon>unclassified sequences</taxon>
        <taxon>metagenomes</taxon>
        <taxon>ecological metagenomes</taxon>
    </lineage>
</organism>
<sequence>VRIGLLRCDEIFEDLQPRYEGYQKLFTDLFSAVEPGVEFVDYPVMDGAFPSAPDEQDGWLITGSVRGAYEDEPWIHDLLDLVRDLDAARAPTVGVCFGHQVIAQALGGRVERVETWGIGNRAIHVDQREGWMTPGQDTVGIFYCHRDQVLELPAAARHLASSAHCPLAALAVGDHLLGIQAHPEFDAAYAEILYRGRYTSSSPPGVLEDALATLDAPLHRVDVAGWMLRFLRGDTDS</sequence>
<protein>
    <recommendedName>
        <fullName evidence="1">Glutamine amidotransferase domain-containing protein</fullName>
    </recommendedName>
</protein>
<evidence type="ECO:0000313" key="2">
    <source>
        <dbReference type="EMBL" id="SUZ55541.1"/>
    </source>
</evidence>
<dbReference type="InterPro" id="IPR029062">
    <property type="entry name" value="Class_I_gatase-like"/>
</dbReference>
<dbReference type="PROSITE" id="PS51273">
    <property type="entry name" value="GATASE_TYPE_1"/>
    <property type="match status" value="1"/>
</dbReference>
<proteinExistence type="predicted"/>
<feature type="domain" description="Glutamine amidotransferase" evidence="1">
    <location>
        <begin position="55"/>
        <end position="186"/>
    </location>
</feature>
<dbReference type="InterPro" id="IPR044992">
    <property type="entry name" value="ChyE-like"/>
</dbReference>